<accession>D0LGI5</accession>
<dbReference type="AlphaFoldDB" id="D0LGI5"/>
<proteinExistence type="predicted"/>
<dbReference type="HOGENOM" id="CLU_124935_0_0_7"/>
<dbReference type="Pfam" id="PF04264">
    <property type="entry name" value="YceI"/>
    <property type="match status" value="1"/>
</dbReference>
<dbReference type="SMART" id="SM00867">
    <property type="entry name" value="YceI"/>
    <property type="match status" value="1"/>
</dbReference>
<feature type="domain" description="Lipid/polyisoprenoid-binding YceI-like" evidence="1">
    <location>
        <begin position="27"/>
        <end position="175"/>
    </location>
</feature>
<name>D0LGI5_HALO1</name>
<organism evidence="2 3">
    <name type="scientific">Haliangium ochraceum (strain DSM 14365 / JCM 11303 / SMP-2)</name>
    <dbReference type="NCBI Taxonomy" id="502025"/>
    <lineage>
        <taxon>Bacteria</taxon>
        <taxon>Pseudomonadati</taxon>
        <taxon>Myxococcota</taxon>
        <taxon>Polyangia</taxon>
        <taxon>Haliangiales</taxon>
        <taxon>Kofleriaceae</taxon>
        <taxon>Haliangium</taxon>
    </lineage>
</organism>
<evidence type="ECO:0000259" key="1">
    <source>
        <dbReference type="SMART" id="SM00867"/>
    </source>
</evidence>
<dbReference type="InterPro" id="IPR007372">
    <property type="entry name" value="Lipid/polyisoprenoid-bd_YceI"/>
</dbReference>
<dbReference type="RefSeq" id="WP_012825358.1">
    <property type="nucleotide sequence ID" value="NC_013440.1"/>
</dbReference>
<reference evidence="2 3" key="1">
    <citation type="journal article" date="2010" name="Stand. Genomic Sci.">
        <title>Complete genome sequence of Haliangium ochraceum type strain (SMP-2).</title>
        <authorList>
            <consortium name="US DOE Joint Genome Institute (JGI-PGF)"/>
            <person name="Ivanova N."/>
            <person name="Daum C."/>
            <person name="Lang E."/>
            <person name="Abt B."/>
            <person name="Kopitz M."/>
            <person name="Saunders E."/>
            <person name="Lapidus A."/>
            <person name="Lucas S."/>
            <person name="Glavina Del Rio T."/>
            <person name="Nolan M."/>
            <person name="Tice H."/>
            <person name="Copeland A."/>
            <person name="Cheng J.F."/>
            <person name="Chen F."/>
            <person name="Bruce D."/>
            <person name="Goodwin L."/>
            <person name="Pitluck S."/>
            <person name="Mavromatis K."/>
            <person name="Pati A."/>
            <person name="Mikhailova N."/>
            <person name="Chen A."/>
            <person name="Palaniappan K."/>
            <person name="Land M."/>
            <person name="Hauser L."/>
            <person name="Chang Y.J."/>
            <person name="Jeffries C.D."/>
            <person name="Detter J.C."/>
            <person name="Brettin T."/>
            <person name="Rohde M."/>
            <person name="Goker M."/>
            <person name="Bristow J."/>
            <person name="Markowitz V."/>
            <person name="Eisen J.A."/>
            <person name="Hugenholtz P."/>
            <person name="Kyrpides N.C."/>
            <person name="Klenk H.P."/>
        </authorList>
    </citation>
    <scope>NUCLEOTIDE SEQUENCE [LARGE SCALE GENOMIC DNA]</scope>
    <source>
        <strain evidence="3">DSM 14365 / CIP 107738 / JCM 11303 / AJ 13395 / SMP-2</strain>
    </source>
</reference>
<gene>
    <name evidence="2" type="ordered locus">Hoch_0090</name>
</gene>
<keyword evidence="3" id="KW-1185">Reference proteome</keyword>
<evidence type="ECO:0000313" key="3">
    <source>
        <dbReference type="Proteomes" id="UP000001880"/>
    </source>
</evidence>
<dbReference type="Gene3D" id="2.40.128.110">
    <property type="entry name" value="Lipid/polyisoprenoid-binding, YceI-like"/>
    <property type="match status" value="1"/>
</dbReference>
<dbReference type="InterPro" id="IPR036761">
    <property type="entry name" value="TTHA0802/YceI-like_sf"/>
</dbReference>
<dbReference type="Proteomes" id="UP000001880">
    <property type="component" value="Chromosome"/>
</dbReference>
<dbReference type="PANTHER" id="PTHR34406">
    <property type="entry name" value="PROTEIN YCEI"/>
    <property type="match status" value="1"/>
</dbReference>
<dbReference type="STRING" id="502025.Hoch_0090"/>
<dbReference type="EMBL" id="CP001804">
    <property type="protein sequence ID" value="ACY12731.1"/>
    <property type="molecule type" value="Genomic_DNA"/>
</dbReference>
<protein>
    <submittedName>
        <fullName evidence="2">YceI family protein</fullName>
    </submittedName>
</protein>
<dbReference type="SUPFAM" id="SSF101874">
    <property type="entry name" value="YceI-like"/>
    <property type="match status" value="1"/>
</dbReference>
<dbReference type="PANTHER" id="PTHR34406:SF1">
    <property type="entry name" value="PROTEIN YCEI"/>
    <property type="match status" value="1"/>
</dbReference>
<dbReference type="eggNOG" id="COG2353">
    <property type="taxonomic scope" value="Bacteria"/>
</dbReference>
<sequence length="175" mass="19142">MAKYDASTAECLVFTYKDGLLSRLGHDLKLRVTSFEVEADEAAPSVSASFDASSLRVDCAVVDGEENPHLLTGVDQKKIAGQIAHDVLHAEKFPEVRFTSSKLSKRDDGGYDITGTLTLHGVAKEISIRSQPEDGKQVVDFTLHQPDYDISPYRAVMGTLKIKPEVRVRLALPVA</sequence>
<dbReference type="KEGG" id="hoh:Hoch_0090"/>
<evidence type="ECO:0000313" key="2">
    <source>
        <dbReference type="EMBL" id="ACY12731.1"/>
    </source>
</evidence>